<feature type="domain" description="Bacterial transcriptional activator" evidence="2">
    <location>
        <begin position="118"/>
        <end position="239"/>
    </location>
</feature>
<dbReference type="Gene3D" id="3.40.50.300">
    <property type="entry name" value="P-loop containing nucleotide triphosphate hydrolases"/>
    <property type="match status" value="1"/>
</dbReference>
<evidence type="ECO:0000313" key="4">
    <source>
        <dbReference type="Proteomes" id="UP001501771"/>
    </source>
</evidence>
<dbReference type="InterPro" id="IPR049945">
    <property type="entry name" value="AAA_22"/>
</dbReference>
<dbReference type="Pfam" id="PF03704">
    <property type="entry name" value="BTAD"/>
    <property type="match status" value="1"/>
</dbReference>
<dbReference type="SMART" id="SM00382">
    <property type="entry name" value="AAA"/>
    <property type="match status" value="1"/>
</dbReference>
<comment type="caution">
    <text evidence="3">The sequence shown here is derived from an EMBL/GenBank/DDBJ whole genome shotgun (WGS) entry which is preliminary data.</text>
</comment>
<dbReference type="Pfam" id="PF25872">
    <property type="entry name" value="HTH_77"/>
    <property type="match status" value="1"/>
</dbReference>
<dbReference type="Gene3D" id="1.10.10.10">
    <property type="entry name" value="Winged helix-like DNA-binding domain superfamily/Winged helix DNA-binding domain"/>
    <property type="match status" value="1"/>
</dbReference>
<dbReference type="SUPFAM" id="SSF48452">
    <property type="entry name" value="TPR-like"/>
    <property type="match status" value="1"/>
</dbReference>
<proteinExistence type="predicted"/>
<dbReference type="InterPro" id="IPR011990">
    <property type="entry name" value="TPR-like_helical_dom_sf"/>
</dbReference>
<dbReference type="PANTHER" id="PTHR47691:SF3">
    <property type="entry name" value="HTH-TYPE TRANSCRIPTIONAL REGULATOR RV0890C-RELATED"/>
    <property type="match status" value="1"/>
</dbReference>
<dbReference type="Proteomes" id="UP001501771">
    <property type="component" value="Unassembled WGS sequence"/>
</dbReference>
<dbReference type="InterPro" id="IPR027417">
    <property type="entry name" value="P-loop_NTPase"/>
</dbReference>
<dbReference type="SUPFAM" id="SSF52540">
    <property type="entry name" value="P-loop containing nucleoside triphosphate hydrolases"/>
    <property type="match status" value="1"/>
</dbReference>
<dbReference type="InterPro" id="IPR003593">
    <property type="entry name" value="AAA+_ATPase"/>
</dbReference>
<dbReference type="InterPro" id="IPR058852">
    <property type="entry name" value="HTH_77"/>
</dbReference>
<reference evidence="3 4" key="1">
    <citation type="journal article" date="2019" name="Int. J. Syst. Evol. Microbiol.">
        <title>The Global Catalogue of Microorganisms (GCM) 10K type strain sequencing project: providing services to taxonomists for standard genome sequencing and annotation.</title>
        <authorList>
            <consortium name="The Broad Institute Genomics Platform"/>
            <consortium name="The Broad Institute Genome Sequencing Center for Infectious Disease"/>
            <person name="Wu L."/>
            <person name="Ma J."/>
        </authorList>
    </citation>
    <scope>NUCLEOTIDE SEQUENCE [LARGE SCALE GENOMIC DNA]</scope>
    <source>
        <strain evidence="3 4">JCM 16022</strain>
    </source>
</reference>
<dbReference type="Pfam" id="PF13401">
    <property type="entry name" value="AAA_22"/>
    <property type="match status" value="1"/>
</dbReference>
<dbReference type="EMBL" id="BAAAQR010000011">
    <property type="protein sequence ID" value="GAA2151756.1"/>
    <property type="molecule type" value="Genomic_DNA"/>
</dbReference>
<evidence type="ECO:0000313" key="3">
    <source>
        <dbReference type="EMBL" id="GAA2151756.1"/>
    </source>
</evidence>
<gene>
    <name evidence="3" type="ORF">GCM10009844_34370</name>
</gene>
<evidence type="ECO:0000259" key="1">
    <source>
        <dbReference type="SMART" id="SM00382"/>
    </source>
</evidence>
<accession>A0ABN3A119</accession>
<evidence type="ECO:0000259" key="2">
    <source>
        <dbReference type="SMART" id="SM01043"/>
    </source>
</evidence>
<evidence type="ECO:0008006" key="5">
    <source>
        <dbReference type="Google" id="ProtNLM"/>
    </source>
</evidence>
<name>A0ABN3A119_9ACTN</name>
<dbReference type="InterPro" id="IPR005158">
    <property type="entry name" value="BTAD"/>
</dbReference>
<dbReference type="PANTHER" id="PTHR47691">
    <property type="entry name" value="REGULATOR-RELATED"/>
    <property type="match status" value="1"/>
</dbReference>
<feature type="domain" description="AAA+ ATPase" evidence="1">
    <location>
        <begin position="281"/>
        <end position="473"/>
    </location>
</feature>
<dbReference type="InterPro" id="IPR036388">
    <property type="entry name" value="WH-like_DNA-bd_sf"/>
</dbReference>
<organism evidence="3 4">
    <name type="scientific">Nocardioides koreensis</name>
    <dbReference type="NCBI Taxonomy" id="433651"/>
    <lineage>
        <taxon>Bacteria</taxon>
        <taxon>Bacillati</taxon>
        <taxon>Actinomycetota</taxon>
        <taxon>Actinomycetes</taxon>
        <taxon>Propionibacteriales</taxon>
        <taxon>Nocardioidaceae</taxon>
        <taxon>Nocardioides</taxon>
    </lineage>
</organism>
<dbReference type="PRINTS" id="PR00364">
    <property type="entry name" value="DISEASERSIST"/>
</dbReference>
<dbReference type="Gene3D" id="1.25.40.10">
    <property type="entry name" value="Tetratricopeptide repeat domain"/>
    <property type="match status" value="1"/>
</dbReference>
<keyword evidence="4" id="KW-1185">Reference proteome</keyword>
<protein>
    <recommendedName>
        <fullName evidence="5">ATPase</fullName>
    </recommendedName>
</protein>
<dbReference type="SMART" id="SM01043">
    <property type="entry name" value="BTAD"/>
    <property type="match status" value="1"/>
</dbReference>
<sequence>MGVAGAGSAHADGRVRVMRVQVRLLGRFEVVVDGRPVPARSWRRQSASRLVKLLALQPSCRLHREQVIDALWPDVPPDTGATRLHTAAHYARAALGETRSVVVSQGTVALFPDVDVEVDVTVFERAAGATRDGEDAAAAVALYGGNLLPDDLYEPWTEEPRGRLRLHHREVLRAAGRYDALVADDPLDEDAQVQLVRDLLRQGRRHDAIEALDRMAQVLGRELGVEPSEAARQLRAEAEAMPAGTSPTATSLPARVVLPAARNRLIGRGGDLDEVADLLKRHRVVTITGPGGAGKSTLALAHARGVQSEDGAEADVVFAELAPAREADEVTRAVAEAVGVQGEAAVRAPALAATLGPRPVLLVLDNCEHLLDESSALVDAILDAGEEARVLVTSREPLRVDGEAVHALGSLGSGAAELFVDRAAAAAGADVAEVHDPRVALLCARLDGLPLAIELAAAQMRHLSLDELVRRLDDRLTLLAGARPRGGARHSALSATIDWSYRLLSDRTRDVFDRLGVFPSTFDLDAVVAVSGEPDPAAVTNVVGDLVAKSLAVHDRASGRYRLLETIRLFAAQQLAESGRHAEVVELLRRHVVDRASATSRTGAWLSTSLAARSRDDLDNVRLAFEACLARGDLSGAVDVALGISMLWRNAVSYAEGRRWVGALLASNLDDTDRLWALLLSADVALGAGDPRTMRGAATRAARLADRLDDPGASVVVLIYEALVHLDDPARATRRLEAAGRRARDIGEPGLARLARGYRLVTLRMQGPCEELVAEARDVVETVGARDYDRYLCHWAASLLALVDRDAPRLRRLMDAQLRDLAATGLRENWLTMYWGALALVVEGEDYVDQLRRSRARAEAEGRVADADCVLALACAAACRDDWEEAAELVGAAAGTLLDDTAGFFHLSLVRDQMVRPRLDPEAFAAATARGAQSDVRAILAAHGV</sequence>